<dbReference type="Proteomes" id="UP000657177">
    <property type="component" value="Unassembled WGS sequence"/>
</dbReference>
<name>A0A8J6HXF0_9FIRM</name>
<organism evidence="1 2">
    <name type="scientific">Capillibacterium thermochitinicola</name>
    <dbReference type="NCBI Taxonomy" id="2699427"/>
    <lineage>
        <taxon>Bacteria</taxon>
        <taxon>Bacillati</taxon>
        <taxon>Bacillota</taxon>
        <taxon>Capillibacterium</taxon>
    </lineage>
</organism>
<protein>
    <submittedName>
        <fullName evidence="1">N-acetyltransferase</fullName>
    </submittedName>
</protein>
<accession>A0A8J6HXF0</accession>
<sequence length="372" mass="42841">MLQIKEVHDVKGLKKFIALPWTIYKNDPNWVPPLRGQQLRTLQGKNNPLLANGEHTFFLAQDGEKVVGRILVGVNRKLNAEKKKAEGYLSLFEAVDDQEVAFALFDAASRWLRARGLTSIVGPVSPTNGDDNRGILIQGFDGPPVLMNSYNPPYYESFFEAYGFSKDMDLFAFYLDVASLDTERFDRVVSYAMRKYKFRIDRFDRKQLEREIRDIKTILDLAMPATWEHLTPPSLEEIRSEFQALVQFMDADLVYIARAGTEPIGFVVGLPDYNQVLKRLNGRLFPFGWAKYLWYKRRITGARVFIQFVVPKFRNKAVNSAIYHRLMVAARKKGYTYGEGSAIAEMNKESIRSVEGAGGRLYRTYRIYRKEI</sequence>
<comment type="caution">
    <text evidence="1">The sequence shown here is derived from an EMBL/GenBank/DDBJ whole genome shotgun (WGS) entry which is preliminary data.</text>
</comment>
<proteinExistence type="predicted"/>
<keyword evidence="2" id="KW-1185">Reference proteome</keyword>
<evidence type="ECO:0000313" key="1">
    <source>
        <dbReference type="EMBL" id="MBA2133197.1"/>
    </source>
</evidence>
<dbReference type="EMBL" id="JAAKDE010000012">
    <property type="protein sequence ID" value="MBA2133197.1"/>
    <property type="molecule type" value="Genomic_DNA"/>
</dbReference>
<dbReference type="InterPro" id="IPR039968">
    <property type="entry name" value="BcerS-like"/>
</dbReference>
<dbReference type="PANTHER" id="PTHR41368:SF1">
    <property type="entry name" value="PROTEIN YGHO"/>
    <property type="match status" value="1"/>
</dbReference>
<dbReference type="InterPro" id="IPR016181">
    <property type="entry name" value="Acyl_CoA_acyltransferase"/>
</dbReference>
<dbReference type="SUPFAM" id="SSF55729">
    <property type="entry name" value="Acyl-CoA N-acyltransferases (Nat)"/>
    <property type="match status" value="1"/>
</dbReference>
<reference evidence="1" key="1">
    <citation type="submission" date="2020-06" db="EMBL/GenBank/DDBJ databases">
        <title>Novel chitinolytic bacterium.</title>
        <authorList>
            <person name="Ungkulpasvich U."/>
            <person name="Kosugi A."/>
            <person name="Uke A."/>
        </authorList>
    </citation>
    <scope>NUCLEOTIDE SEQUENCE</scope>
    <source>
        <strain evidence="1">UUS1-1</strain>
    </source>
</reference>
<dbReference type="AlphaFoldDB" id="A0A8J6HXF0"/>
<dbReference type="Gene3D" id="3.40.630.30">
    <property type="match status" value="1"/>
</dbReference>
<gene>
    <name evidence="1" type="ORF">G5B42_06530</name>
</gene>
<dbReference type="RefSeq" id="WP_181339648.1">
    <property type="nucleotide sequence ID" value="NZ_JAAKDE010000012.1"/>
</dbReference>
<dbReference type="PANTHER" id="PTHR41368">
    <property type="entry name" value="PROTEIN YGHO"/>
    <property type="match status" value="1"/>
</dbReference>
<evidence type="ECO:0000313" key="2">
    <source>
        <dbReference type="Proteomes" id="UP000657177"/>
    </source>
</evidence>